<dbReference type="Gene3D" id="3.50.50.60">
    <property type="entry name" value="FAD/NAD(P)-binding domain"/>
    <property type="match status" value="1"/>
</dbReference>
<dbReference type="AlphaFoldDB" id="A0A2U2AK64"/>
<dbReference type="EMBL" id="QEWR01000003">
    <property type="protein sequence ID" value="PWD83213.1"/>
    <property type="molecule type" value="Genomic_DNA"/>
</dbReference>
<gene>
    <name evidence="4" type="ORF">DC082_07345</name>
</gene>
<dbReference type="GO" id="GO:0005737">
    <property type="term" value="C:cytoplasm"/>
    <property type="evidence" value="ECO:0007669"/>
    <property type="project" value="TreeGrafter"/>
</dbReference>
<organism evidence="4 5">
    <name type="scientific">Ignatzschineria indica</name>
    <dbReference type="NCBI Taxonomy" id="472583"/>
    <lineage>
        <taxon>Bacteria</taxon>
        <taxon>Pseudomonadati</taxon>
        <taxon>Pseudomonadota</taxon>
        <taxon>Gammaproteobacteria</taxon>
        <taxon>Cardiobacteriales</taxon>
        <taxon>Ignatzschineriaceae</taxon>
        <taxon>Ignatzschineria</taxon>
    </lineage>
</organism>
<evidence type="ECO:0000313" key="5">
    <source>
        <dbReference type="Proteomes" id="UP000244948"/>
    </source>
</evidence>
<dbReference type="GO" id="GO:0016491">
    <property type="term" value="F:oxidoreductase activity"/>
    <property type="evidence" value="ECO:0007669"/>
    <property type="project" value="UniProtKB-KW"/>
</dbReference>
<dbReference type="SUPFAM" id="SSF51971">
    <property type="entry name" value="Nucleotide-binding domain"/>
    <property type="match status" value="1"/>
</dbReference>
<comment type="caution">
    <text evidence="4">The sequence shown here is derived from an EMBL/GenBank/DDBJ whole genome shotgun (WGS) entry which is preliminary data.</text>
</comment>
<dbReference type="Gene3D" id="3.30.9.10">
    <property type="entry name" value="D-Amino Acid Oxidase, subunit A, domain 2"/>
    <property type="match status" value="1"/>
</dbReference>
<proteinExistence type="predicted"/>
<dbReference type="RefSeq" id="WP_109236412.1">
    <property type="nucleotide sequence ID" value="NZ_BMXZ01000002.1"/>
</dbReference>
<keyword evidence="2" id="KW-0175">Coiled coil</keyword>
<dbReference type="InterPro" id="IPR006076">
    <property type="entry name" value="FAD-dep_OxRdtase"/>
</dbReference>
<feature type="domain" description="FAD dependent oxidoreductase" evidence="3">
    <location>
        <begin position="32"/>
        <end position="385"/>
    </location>
</feature>
<dbReference type="Proteomes" id="UP000244948">
    <property type="component" value="Unassembled WGS sequence"/>
</dbReference>
<evidence type="ECO:0000256" key="2">
    <source>
        <dbReference type="SAM" id="Coils"/>
    </source>
</evidence>
<protein>
    <submittedName>
        <fullName evidence="4">FAD-dependent oxidoreductase</fullName>
    </submittedName>
</protein>
<evidence type="ECO:0000259" key="3">
    <source>
        <dbReference type="Pfam" id="PF01266"/>
    </source>
</evidence>
<evidence type="ECO:0000256" key="1">
    <source>
        <dbReference type="ARBA" id="ARBA00023002"/>
    </source>
</evidence>
<dbReference type="InterPro" id="IPR036188">
    <property type="entry name" value="FAD/NAD-bd_sf"/>
</dbReference>
<name>A0A2U2AK64_9GAMM</name>
<accession>A0A2U2AK64</accession>
<keyword evidence="1" id="KW-0560">Oxidoreductase</keyword>
<sequence length="436" mass="48363">MLNSSLKYENLWHTLVDNKIDFPSISQNDVTDVCIIGAGFTGLSAAIHLAEKGKSVILLEAHHIAYGGSGRNVGLVNAGTWNKPDFMVDILGEEMGESLIAALGNAPKLVFSLIEKYKIDAQQMPVGTLHMAHNEKGISELEDRYQQLIKRGANVELLRGAKIEEYSGSSKIPVALLDHRAGTVNPYAYAIGMAEAALKLGVKIYECSPVTSVNCLTRGEWEISVSDHKIKAEKVIIATNAYAEGDLNKYRKAVYSGGYYQVASKPLTGDAGKTILPYKQGSWDTRMVLSSIRLDKENRLVLGSMGFSHNKPACYLKSWANRIQQHYFPQLGKNLEWEYTWCGRIGFTDNHTPKIFEPAEGLIAAIGYNGRGITTGTLVGKLFADYFTSEERKPEIPIPFFSSIDDSKCNYRQIKSLYMETGFTLYHLGQCLKIIR</sequence>
<dbReference type="Pfam" id="PF01266">
    <property type="entry name" value="DAO"/>
    <property type="match status" value="1"/>
</dbReference>
<keyword evidence="5" id="KW-1185">Reference proteome</keyword>
<reference evidence="4 5" key="1">
    <citation type="journal article" date="2018" name="Genome Announc.">
        <title>Ignatzschineria cameli sp. nov., isolated from necrotic foot tissue of dromedaries (Camelus dromedarius) and associated maggots (Wohlfahrtia species) in Dubai.</title>
        <authorList>
            <person name="Tsang C.C."/>
            <person name="Tang J.Y."/>
            <person name="Fong J.Y."/>
            <person name="Kinne J."/>
            <person name="Lee H.H."/>
            <person name="Joseph M."/>
            <person name="Jose S."/>
            <person name="Schuster R.K."/>
            <person name="Tang Y."/>
            <person name="Sivakumar S."/>
            <person name="Chen J.H."/>
            <person name="Teng J.L."/>
            <person name="Lau S.K."/>
            <person name="Wernery U."/>
            <person name="Woo P.C."/>
        </authorList>
    </citation>
    <scope>NUCLEOTIDE SEQUENCE [LARGE SCALE GENOMIC DNA]</scope>
    <source>
        <strain evidence="4 5">KCTC 22643</strain>
    </source>
</reference>
<feature type="coiled-coil region" evidence="2">
    <location>
        <begin position="131"/>
        <end position="158"/>
    </location>
</feature>
<evidence type="ECO:0000313" key="4">
    <source>
        <dbReference type="EMBL" id="PWD83213.1"/>
    </source>
</evidence>
<dbReference type="PANTHER" id="PTHR13847">
    <property type="entry name" value="SARCOSINE DEHYDROGENASE-RELATED"/>
    <property type="match status" value="1"/>
</dbReference>
<dbReference type="PANTHER" id="PTHR13847:SF275">
    <property type="entry name" value="GAMMA-GLUTAMYLPUTRESCINE OXIDOREDUCTASE"/>
    <property type="match status" value="1"/>
</dbReference>